<evidence type="ECO:0000259" key="5">
    <source>
        <dbReference type="Pfam" id="PF01979"/>
    </source>
</evidence>
<dbReference type="InterPro" id="IPR011059">
    <property type="entry name" value="Metal-dep_hydrolase_composite"/>
</dbReference>
<gene>
    <name evidence="6" type="ORF">GNH96_13005</name>
</gene>
<evidence type="ECO:0000256" key="4">
    <source>
        <dbReference type="ARBA" id="ARBA00022833"/>
    </source>
</evidence>
<evidence type="ECO:0000313" key="6">
    <source>
        <dbReference type="EMBL" id="QJD31447.1"/>
    </source>
</evidence>
<keyword evidence="3 6" id="KW-0378">Hydrolase</keyword>
<feature type="domain" description="Amidohydrolase-related" evidence="5">
    <location>
        <begin position="54"/>
        <end position="428"/>
    </location>
</feature>
<evidence type="ECO:0000256" key="3">
    <source>
        <dbReference type="ARBA" id="ARBA00022801"/>
    </source>
</evidence>
<dbReference type="CDD" id="cd01298">
    <property type="entry name" value="ATZ_TRZ_like"/>
    <property type="match status" value="1"/>
</dbReference>
<dbReference type="Proteomes" id="UP000503004">
    <property type="component" value="Chromosome"/>
</dbReference>
<dbReference type="AlphaFoldDB" id="A0A858QBY2"/>
<dbReference type="FunFam" id="3.20.20.140:FF:000014">
    <property type="entry name" value="5-methylthioadenosine/S-adenosylhomocysteine deaminase"/>
    <property type="match status" value="1"/>
</dbReference>
<dbReference type="GO" id="GO:0102127">
    <property type="term" value="F:8-oxoguanine deaminase activity"/>
    <property type="evidence" value="ECO:0007669"/>
    <property type="project" value="UniProtKB-EC"/>
</dbReference>
<dbReference type="SUPFAM" id="SSF51556">
    <property type="entry name" value="Metallo-dependent hydrolases"/>
    <property type="match status" value="1"/>
</dbReference>
<keyword evidence="2" id="KW-0479">Metal-binding</keyword>
<dbReference type="EC" id="3.5.4.32" evidence="6"/>
<dbReference type="InterPro" id="IPR006680">
    <property type="entry name" value="Amidohydro-rel"/>
</dbReference>
<evidence type="ECO:0000256" key="2">
    <source>
        <dbReference type="ARBA" id="ARBA00022723"/>
    </source>
</evidence>
<dbReference type="EMBL" id="CP046565">
    <property type="protein sequence ID" value="QJD31447.1"/>
    <property type="molecule type" value="Genomic_DNA"/>
</dbReference>
<keyword evidence="7" id="KW-1185">Reference proteome</keyword>
<protein>
    <submittedName>
        <fullName evidence="6">8-oxoguanine deaminase</fullName>
        <ecNumber evidence="6">3.5.4.32</ecNumber>
    </submittedName>
</protein>
<dbReference type="KEGG" id="metu:GNH96_13005"/>
<proteinExistence type="inferred from homology"/>
<keyword evidence="4" id="KW-0862">Zinc</keyword>
<dbReference type="PANTHER" id="PTHR43794">
    <property type="entry name" value="AMINOHYDROLASE SSNA-RELATED"/>
    <property type="match status" value="1"/>
</dbReference>
<dbReference type="InterPro" id="IPR050287">
    <property type="entry name" value="MTA/SAH_deaminase"/>
</dbReference>
<dbReference type="GO" id="GO:0019239">
    <property type="term" value="F:deaminase activity"/>
    <property type="evidence" value="ECO:0007669"/>
    <property type="project" value="UniProtKB-ARBA"/>
</dbReference>
<dbReference type="NCBIfam" id="NF006055">
    <property type="entry name" value="PRK08203.1"/>
    <property type="match status" value="1"/>
</dbReference>
<dbReference type="Gene3D" id="2.30.40.10">
    <property type="entry name" value="Urease, subunit C, domain 1"/>
    <property type="match status" value="1"/>
</dbReference>
<name>A0A858QBY2_9GAMM</name>
<accession>A0A858QBY2</accession>
<dbReference type="SUPFAM" id="SSF51338">
    <property type="entry name" value="Composite domain of metallo-dependent hydrolases"/>
    <property type="match status" value="1"/>
</dbReference>
<sequence length="458" mass="49539">MLVKNATVMVTMDGSRREIADGGLYIEEGVIKQVGPTSSLPKTADEVLDLKDHILLPGLVNTHHHLYQHLTRVVPAAQDGNVWNWLKVLYPMWARMQPDDVKLAIQVGLAELALSGCTTAFDHQYVFPNGCKIDDAIHTAAEFGMRFHASRGSMSLGASKGGLPPDSCVEEESAILKDSQRVIETYHDDKHGAMTRIVLAPCSPFSVTDDLMVESAKMARKYKVNLHTHLAESPNEERFTLDKYGVRPAGLMEKFGWVGKDVWFAHSVHINDAEISMFAKTGCGVAHCPCSNMRLASGIAPVWKYRQAGVNVGLGVDGSSSNDGSHLLAEARQAMLLARLNLANTPGGPPTDKKQWLSAREALEIATLGGAAVLGRNDIGSLEPGKCADFFAVNLNRVDFAGGSMIDPVASIVFCAPVTADYTVINGRYIVKQGHVTTLDLPNVIAQCNRAARRVVSG</sequence>
<evidence type="ECO:0000313" key="7">
    <source>
        <dbReference type="Proteomes" id="UP000503004"/>
    </source>
</evidence>
<comment type="similarity">
    <text evidence="1">Belongs to the metallo-dependent hydrolases superfamily. ATZ/TRZ family.</text>
</comment>
<organism evidence="6 7">
    <name type="scientific">Methylococcus geothermalis</name>
    <dbReference type="NCBI Taxonomy" id="2681310"/>
    <lineage>
        <taxon>Bacteria</taxon>
        <taxon>Pseudomonadati</taxon>
        <taxon>Pseudomonadota</taxon>
        <taxon>Gammaproteobacteria</taxon>
        <taxon>Methylococcales</taxon>
        <taxon>Methylococcaceae</taxon>
        <taxon>Methylococcus</taxon>
    </lineage>
</organism>
<dbReference type="InterPro" id="IPR032466">
    <property type="entry name" value="Metal_Hydrolase"/>
</dbReference>
<dbReference type="GO" id="GO:0046872">
    <property type="term" value="F:metal ion binding"/>
    <property type="evidence" value="ECO:0007669"/>
    <property type="project" value="UniProtKB-KW"/>
</dbReference>
<dbReference type="Pfam" id="PF01979">
    <property type="entry name" value="Amidohydro_1"/>
    <property type="match status" value="1"/>
</dbReference>
<dbReference type="Gene3D" id="3.20.20.140">
    <property type="entry name" value="Metal-dependent hydrolases"/>
    <property type="match status" value="1"/>
</dbReference>
<reference evidence="7" key="1">
    <citation type="submission" date="2019-12" db="EMBL/GenBank/DDBJ databases">
        <authorList>
            <person name="Awala S.I."/>
            <person name="Rhee S.K."/>
        </authorList>
    </citation>
    <scope>NUCLEOTIDE SEQUENCE [LARGE SCALE GENOMIC DNA]</scope>
    <source>
        <strain evidence="7">IM1</strain>
    </source>
</reference>
<evidence type="ECO:0000256" key="1">
    <source>
        <dbReference type="ARBA" id="ARBA00006745"/>
    </source>
</evidence>
<dbReference type="PANTHER" id="PTHR43794:SF11">
    <property type="entry name" value="AMIDOHYDROLASE-RELATED DOMAIN-CONTAINING PROTEIN"/>
    <property type="match status" value="1"/>
</dbReference>